<reference evidence="2 3" key="1">
    <citation type="journal article" date="2019" name="Commun. Biol.">
        <title>The bagworm genome reveals a unique fibroin gene that provides high tensile strength.</title>
        <authorList>
            <person name="Kono N."/>
            <person name="Nakamura H."/>
            <person name="Ohtoshi R."/>
            <person name="Tomita M."/>
            <person name="Numata K."/>
            <person name="Arakawa K."/>
        </authorList>
    </citation>
    <scope>NUCLEOTIDE SEQUENCE [LARGE SCALE GENOMIC DNA]</scope>
</reference>
<accession>A0A4C1WZZ6</accession>
<comment type="caution">
    <text evidence="2">The sequence shown here is derived from an EMBL/GenBank/DDBJ whole genome shotgun (WGS) entry which is preliminary data.</text>
</comment>
<feature type="region of interest" description="Disordered" evidence="1">
    <location>
        <begin position="62"/>
        <end position="83"/>
    </location>
</feature>
<name>A0A4C1WZZ6_EUMVA</name>
<evidence type="ECO:0000256" key="1">
    <source>
        <dbReference type="SAM" id="MobiDB-lite"/>
    </source>
</evidence>
<evidence type="ECO:0000313" key="2">
    <source>
        <dbReference type="EMBL" id="GBP55659.1"/>
    </source>
</evidence>
<sequence length="166" mass="18780">MMKFNAKNKFESFFRALPVVHTINGYKEITYLRKVKGWTWPDITGCPRFDLETRIDSEMLQPRGSIRGGQGTGRHVGGPPTTVSSAAANCHMQPCYVKYLPAHWTKERSRTKEEGGKPSCVNYGQNNAVNYKECPKATNVVYKKMHMTDKCQSVCAILPPTKNYTK</sequence>
<organism evidence="2 3">
    <name type="scientific">Eumeta variegata</name>
    <name type="common">Bagworm moth</name>
    <name type="synonym">Eumeta japonica</name>
    <dbReference type="NCBI Taxonomy" id="151549"/>
    <lineage>
        <taxon>Eukaryota</taxon>
        <taxon>Metazoa</taxon>
        <taxon>Ecdysozoa</taxon>
        <taxon>Arthropoda</taxon>
        <taxon>Hexapoda</taxon>
        <taxon>Insecta</taxon>
        <taxon>Pterygota</taxon>
        <taxon>Neoptera</taxon>
        <taxon>Endopterygota</taxon>
        <taxon>Lepidoptera</taxon>
        <taxon>Glossata</taxon>
        <taxon>Ditrysia</taxon>
        <taxon>Tineoidea</taxon>
        <taxon>Psychidae</taxon>
        <taxon>Oiketicinae</taxon>
        <taxon>Eumeta</taxon>
    </lineage>
</organism>
<protein>
    <submittedName>
        <fullName evidence="2">Uncharacterized protein</fullName>
    </submittedName>
</protein>
<dbReference type="EMBL" id="BGZK01000674">
    <property type="protein sequence ID" value="GBP55659.1"/>
    <property type="molecule type" value="Genomic_DNA"/>
</dbReference>
<feature type="compositionally biased region" description="Gly residues" evidence="1">
    <location>
        <begin position="66"/>
        <end position="76"/>
    </location>
</feature>
<evidence type="ECO:0000313" key="3">
    <source>
        <dbReference type="Proteomes" id="UP000299102"/>
    </source>
</evidence>
<gene>
    <name evidence="2" type="ORF">EVAR_97867_1</name>
</gene>
<dbReference type="Proteomes" id="UP000299102">
    <property type="component" value="Unassembled WGS sequence"/>
</dbReference>
<proteinExistence type="predicted"/>
<keyword evidence="3" id="KW-1185">Reference proteome</keyword>
<dbReference type="AlphaFoldDB" id="A0A4C1WZZ6"/>